<dbReference type="GO" id="GO:0006950">
    <property type="term" value="P:response to stress"/>
    <property type="evidence" value="ECO:0007669"/>
    <property type="project" value="UniProtKB-ARBA"/>
</dbReference>
<evidence type="ECO:0000256" key="1">
    <source>
        <dbReference type="ARBA" id="ARBA00004123"/>
    </source>
</evidence>
<dbReference type="GO" id="GO:0005634">
    <property type="term" value="C:nucleus"/>
    <property type="evidence" value="ECO:0007669"/>
    <property type="project" value="UniProtKB-SubCell"/>
</dbReference>
<evidence type="ECO:0000313" key="4">
    <source>
        <dbReference type="EMBL" id="KAK6784546.1"/>
    </source>
</evidence>
<proteinExistence type="predicted"/>
<feature type="region of interest" description="Disordered" evidence="3">
    <location>
        <begin position="26"/>
        <end position="97"/>
    </location>
</feature>
<keyword evidence="5" id="KW-1185">Reference proteome</keyword>
<protein>
    <recommendedName>
        <fullName evidence="6">MTD1</fullName>
    </recommendedName>
</protein>
<dbReference type="AlphaFoldDB" id="A0AAN8TFN6"/>
<sequence length="268" mass="28822">MSIAFERNSTPDHQIERPGFVHGMAFVPIYNSPDPGVGERMLQAKQEDEDDRTSSSSSSSIGRNSDDSPPAGGSSSDGGRGDGDGEEVQSPFKPGALDNLESLEEVLPIKRGISCFYAGKSKSYTSLADAVSCSSLKDMVKPENAYTRKRKNLLAHSNFFDKNRSRFPRNNSGGLYKRPVNSRSSLALGATSSCSESNNSSESLNSNASSPRCSLPPLPPQSRRYSIEPSSSPPEQKLSPWRSFSLSDLQGAAAGTPSLRHKGIEKIS</sequence>
<dbReference type="PANTHER" id="PTHR33172">
    <property type="entry name" value="OS08G0516900 PROTEIN"/>
    <property type="match status" value="1"/>
</dbReference>
<dbReference type="EMBL" id="JBANQN010000007">
    <property type="protein sequence ID" value="KAK6784546.1"/>
    <property type="molecule type" value="Genomic_DNA"/>
</dbReference>
<feature type="compositionally biased region" description="Low complexity" evidence="3">
    <location>
        <begin position="192"/>
        <end position="213"/>
    </location>
</feature>
<comment type="subcellular location">
    <subcellularLocation>
        <location evidence="1">Nucleus</location>
    </subcellularLocation>
</comment>
<evidence type="ECO:0008006" key="6">
    <source>
        <dbReference type="Google" id="ProtNLM"/>
    </source>
</evidence>
<accession>A0AAN8TFN6</accession>
<comment type="caution">
    <text evidence="4">The sequence shown here is derived from an EMBL/GenBank/DDBJ whole genome shotgun (WGS) entry which is preliminary data.</text>
</comment>
<evidence type="ECO:0000256" key="3">
    <source>
        <dbReference type="SAM" id="MobiDB-lite"/>
    </source>
</evidence>
<dbReference type="Proteomes" id="UP001371456">
    <property type="component" value="Unassembled WGS sequence"/>
</dbReference>
<evidence type="ECO:0000256" key="2">
    <source>
        <dbReference type="ARBA" id="ARBA00023242"/>
    </source>
</evidence>
<feature type="region of interest" description="Disordered" evidence="3">
    <location>
        <begin position="191"/>
        <end position="244"/>
    </location>
</feature>
<evidence type="ECO:0000313" key="5">
    <source>
        <dbReference type="Proteomes" id="UP001371456"/>
    </source>
</evidence>
<organism evidence="4 5">
    <name type="scientific">Solanum bulbocastanum</name>
    <name type="common">Wild potato</name>
    <dbReference type="NCBI Taxonomy" id="147425"/>
    <lineage>
        <taxon>Eukaryota</taxon>
        <taxon>Viridiplantae</taxon>
        <taxon>Streptophyta</taxon>
        <taxon>Embryophyta</taxon>
        <taxon>Tracheophyta</taxon>
        <taxon>Spermatophyta</taxon>
        <taxon>Magnoliopsida</taxon>
        <taxon>eudicotyledons</taxon>
        <taxon>Gunneridae</taxon>
        <taxon>Pentapetalae</taxon>
        <taxon>asterids</taxon>
        <taxon>lamiids</taxon>
        <taxon>Solanales</taxon>
        <taxon>Solanaceae</taxon>
        <taxon>Solanoideae</taxon>
        <taxon>Solaneae</taxon>
        <taxon>Solanum</taxon>
    </lineage>
</organism>
<keyword evidence="2" id="KW-0539">Nucleus</keyword>
<feature type="compositionally biased region" description="Low complexity" evidence="3">
    <location>
        <begin position="54"/>
        <end position="74"/>
    </location>
</feature>
<dbReference type="PANTHER" id="PTHR33172:SF96">
    <property type="entry name" value="PROTEIN OXIDATIVE STRESS 3 LIKE 3"/>
    <property type="match status" value="1"/>
</dbReference>
<gene>
    <name evidence="4" type="ORF">RDI58_018001</name>
</gene>
<reference evidence="4 5" key="1">
    <citation type="submission" date="2024-02" db="EMBL/GenBank/DDBJ databases">
        <title>de novo genome assembly of Solanum bulbocastanum strain 11H21.</title>
        <authorList>
            <person name="Hosaka A.J."/>
        </authorList>
    </citation>
    <scope>NUCLEOTIDE SEQUENCE [LARGE SCALE GENOMIC DNA]</scope>
    <source>
        <tissue evidence="4">Young leaves</tissue>
    </source>
</reference>
<dbReference type="InterPro" id="IPR051992">
    <property type="entry name" value="OxStress_Response_Reg"/>
</dbReference>
<name>A0AAN8TFN6_SOLBU</name>